<dbReference type="InterPro" id="IPR050564">
    <property type="entry name" value="F420-G6PD/mer"/>
</dbReference>
<keyword evidence="3" id="KW-1185">Reference proteome</keyword>
<feature type="domain" description="Luciferase-like" evidence="1">
    <location>
        <begin position="19"/>
        <end position="126"/>
    </location>
</feature>
<dbReference type="AlphaFoldDB" id="A0A2S6GYX1"/>
<dbReference type="PANTHER" id="PTHR43244:SF2">
    <property type="entry name" value="CONSERVED HYPOTHETICAL ALANINE AND PROLINE-RICH PROTEIN"/>
    <property type="match status" value="1"/>
</dbReference>
<dbReference type="InterPro" id="IPR019922">
    <property type="entry name" value="Lucif-like_OxRdatse_MSMEG_4141"/>
</dbReference>
<dbReference type="OrthoDB" id="4760590at2"/>
<evidence type="ECO:0000259" key="1">
    <source>
        <dbReference type="Pfam" id="PF00296"/>
    </source>
</evidence>
<dbReference type="PANTHER" id="PTHR43244">
    <property type="match status" value="1"/>
</dbReference>
<dbReference type="GO" id="GO:0016705">
    <property type="term" value="F:oxidoreductase activity, acting on paired donors, with incorporation or reduction of molecular oxygen"/>
    <property type="evidence" value="ECO:0007669"/>
    <property type="project" value="InterPro"/>
</dbReference>
<dbReference type="SUPFAM" id="SSF51679">
    <property type="entry name" value="Bacterial luciferase-like"/>
    <property type="match status" value="1"/>
</dbReference>
<evidence type="ECO:0000313" key="2">
    <source>
        <dbReference type="EMBL" id="PPK70435.1"/>
    </source>
</evidence>
<evidence type="ECO:0000313" key="3">
    <source>
        <dbReference type="Proteomes" id="UP000239203"/>
    </source>
</evidence>
<dbReference type="EMBL" id="PTIX01000002">
    <property type="protein sequence ID" value="PPK70435.1"/>
    <property type="molecule type" value="Genomic_DNA"/>
</dbReference>
<dbReference type="RefSeq" id="WP_104477380.1">
    <property type="nucleotide sequence ID" value="NZ_CP154825.1"/>
</dbReference>
<dbReference type="InterPro" id="IPR036661">
    <property type="entry name" value="Luciferase-like_sf"/>
</dbReference>
<sequence length="295" mass="31557">MLPSLGRVGVWVAGIDLRPVSESAAAAAELEGLGFSALWLSEGLLRDPFLESANLLRATESLVVGTGIAVIWGRHPRLVRNQVRSLTESHPDRFVLGLGSSHARVVEGALGLRYSRPLTALREHLDGLDEPDPILPLVGLPETRPRAPRVLAALGPKALALARDRADGAITYFVTPEHTAQAREILGPDRRLVVEQAVVVGVPDAAERARTHVGTYLATAPYHDSLRRLGFTDADLADGGSARLVDAIVATSGSAVADRVDAHLRAGADQVCLQALPADPRTLPLDQWRELAELR</sequence>
<name>A0A2S6GYX1_9PSEU</name>
<dbReference type="Pfam" id="PF00296">
    <property type="entry name" value="Bac_luciferase"/>
    <property type="match status" value="1"/>
</dbReference>
<dbReference type="InterPro" id="IPR011251">
    <property type="entry name" value="Luciferase-like_dom"/>
</dbReference>
<reference evidence="2 3" key="1">
    <citation type="submission" date="2018-02" db="EMBL/GenBank/DDBJ databases">
        <title>Genomic Encyclopedia of Archaeal and Bacterial Type Strains, Phase II (KMG-II): from individual species to whole genera.</title>
        <authorList>
            <person name="Goeker M."/>
        </authorList>
    </citation>
    <scope>NUCLEOTIDE SEQUENCE [LARGE SCALE GENOMIC DNA]</scope>
    <source>
        <strain evidence="2 3">YU 961-1</strain>
    </source>
</reference>
<dbReference type="Gene3D" id="3.20.20.30">
    <property type="entry name" value="Luciferase-like domain"/>
    <property type="match status" value="1"/>
</dbReference>
<proteinExistence type="predicted"/>
<dbReference type="Proteomes" id="UP000239203">
    <property type="component" value="Unassembled WGS sequence"/>
</dbReference>
<organism evidence="2 3">
    <name type="scientific">Actinokineospora auranticolor</name>
    <dbReference type="NCBI Taxonomy" id="155976"/>
    <lineage>
        <taxon>Bacteria</taxon>
        <taxon>Bacillati</taxon>
        <taxon>Actinomycetota</taxon>
        <taxon>Actinomycetes</taxon>
        <taxon>Pseudonocardiales</taxon>
        <taxon>Pseudonocardiaceae</taxon>
        <taxon>Actinokineospora</taxon>
    </lineage>
</organism>
<protein>
    <submittedName>
        <fullName evidence="2">Putative F420-dependent oxidoreductase</fullName>
    </submittedName>
</protein>
<gene>
    <name evidence="2" type="ORF">CLV40_102350</name>
</gene>
<comment type="caution">
    <text evidence="2">The sequence shown here is derived from an EMBL/GenBank/DDBJ whole genome shotgun (WGS) entry which is preliminary data.</text>
</comment>
<dbReference type="NCBIfam" id="TIGR03620">
    <property type="entry name" value="F420_MSMEG_4141"/>
    <property type="match status" value="1"/>
</dbReference>
<accession>A0A2S6GYX1</accession>